<sequence>MSTLISRSPSRLLQASDLALLLVALVWGTSYGVAKQTLVFYPVLGFLAVRFGLTFLILLPQLRGEGRQAWAPGIPLGGVMLAIFLCETYGVLHTSASNAAFLISLCVVITPFVEWLMFDRRPDARLLPAVALSLLGTWLLSGGVDLQFNLGDGLMLMAALLRAVLVCLTGRLTAHTQVPALALTAVQTGVIGFGCLLLGVIVLPGGLPALPVAPAFWIGTLYLVLFATLFAFFVQNYALRRSSPTRVSLLMGSEPLFGALFAVLWLSEELSVQAWVGGLLIVAATLWTSLLRR</sequence>
<accession>A0A1G8AD98</accession>
<organism evidence="8 9">
    <name type="scientific">Phytopseudomonas flavescens</name>
    <dbReference type="NCBI Taxonomy" id="29435"/>
    <lineage>
        <taxon>Bacteria</taxon>
        <taxon>Pseudomonadati</taxon>
        <taxon>Pseudomonadota</taxon>
        <taxon>Gammaproteobacteria</taxon>
        <taxon>Pseudomonadales</taxon>
        <taxon>Pseudomonadaceae</taxon>
        <taxon>Phytopseudomonas</taxon>
    </lineage>
</organism>
<feature type="domain" description="EamA" evidence="7">
    <location>
        <begin position="151"/>
        <end position="289"/>
    </location>
</feature>
<keyword evidence="2" id="KW-1003">Cell membrane</keyword>
<dbReference type="GO" id="GO:0005886">
    <property type="term" value="C:plasma membrane"/>
    <property type="evidence" value="ECO:0007669"/>
    <property type="project" value="UniProtKB-SubCell"/>
</dbReference>
<evidence type="ECO:0000256" key="1">
    <source>
        <dbReference type="ARBA" id="ARBA00004651"/>
    </source>
</evidence>
<feature type="transmembrane region" description="Helical" evidence="6">
    <location>
        <begin position="98"/>
        <end position="117"/>
    </location>
</feature>
<comment type="subcellular location">
    <subcellularLocation>
        <location evidence="1">Cell membrane</location>
        <topology evidence="1">Multi-pass membrane protein</topology>
    </subcellularLocation>
</comment>
<dbReference type="STRING" id="29435.SAMN05216588_103117"/>
<keyword evidence="5 6" id="KW-0472">Membrane</keyword>
<dbReference type="PANTHER" id="PTHR42920:SF5">
    <property type="entry name" value="EAMA DOMAIN-CONTAINING PROTEIN"/>
    <property type="match status" value="1"/>
</dbReference>
<feature type="transmembrane region" description="Helical" evidence="6">
    <location>
        <begin position="153"/>
        <end position="174"/>
    </location>
</feature>
<evidence type="ECO:0000313" key="9">
    <source>
        <dbReference type="Proteomes" id="UP000198606"/>
    </source>
</evidence>
<evidence type="ECO:0000256" key="4">
    <source>
        <dbReference type="ARBA" id="ARBA00022989"/>
    </source>
</evidence>
<evidence type="ECO:0000256" key="6">
    <source>
        <dbReference type="SAM" id="Phobius"/>
    </source>
</evidence>
<dbReference type="EMBL" id="FNDG01000003">
    <property type="protein sequence ID" value="SDH18898.1"/>
    <property type="molecule type" value="Genomic_DNA"/>
</dbReference>
<dbReference type="InterPro" id="IPR037185">
    <property type="entry name" value="EmrE-like"/>
</dbReference>
<dbReference type="InterPro" id="IPR000620">
    <property type="entry name" value="EamA_dom"/>
</dbReference>
<feature type="transmembrane region" description="Helical" evidence="6">
    <location>
        <begin position="247"/>
        <end position="266"/>
    </location>
</feature>
<dbReference type="Proteomes" id="UP000198606">
    <property type="component" value="Unassembled WGS sequence"/>
</dbReference>
<protein>
    <submittedName>
        <fullName evidence="8">EamA-like transporter family protein</fullName>
    </submittedName>
</protein>
<feature type="transmembrane region" description="Helical" evidence="6">
    <location>
        <begin position="272"/>
        <end position="291"/>
    </location>
</feature>
<dbReference type="Pfam" id="PF00892">
    <property type="entry name" value="EamA"/>
    <property type="match status" value="2"/>
</dbReference>
<dbReference type="InterPro" id="IPR051258">
    <property type="entry name" value="Diverse_Substrate_Transporter"/>
</dbReference>
<feature type="domain" description="EamA" evidence="7">
    <location>
        <begin position="17"/>
        <end position="141"/>
    </location>
</feature>
<name>A0A1G8AD98_9GAMM</name>
<feature type="transmembrane region" description="Helical" evidence="6">
    <location>
        <begin position="181"/>
        <end position="203"/>
    </location>
</feature>
<feature type="transmembrane region" description="Helical" evidence="6">
    <location>
        <begin position="124"/>
        <end position="141"/>
    </location>
</feature>
<keyword evidence="4 6" id="KW-1133">Transmembrane helix</keyword>
<dbReference type="RefSeq" id="WP_084303620.1">
    <property type="nucleotide sequence ID" value="NZ_FNDG01000003.1"/>
</dbReference>
<feature type="transmembrane region" description="Helical" evidence="6">
    <location>
        <begin position="38"/>
        <end position="58"/>
    </location>
</feature>
<evidence type="ECO:0000256" key="3">
    <source>
        <dbReference type="ARBA" id="ARBA00022692"/>
    </source>
</evidence>
<dbReference type="PANTHER" id="PTHR42920">
    <property type="entry name" value="OS03G0707200 PROTEIN-RELATED"/>
    <property type="match status" value="1"/>
</dbReference>
<dbReference type="SUPFAM" id="SSF103481">
    <property type="entry name" value="Multidrug resistance efflux transporter EmrE"/>
    <property type="match status" value="2"/>
</dbReference>
<dbReference type="AlphaFoldDB" id="A0A1G8AD98"/>
<evidence type="ECO:0000259" key="7">
    <source>
        <dbReference type="Pfam" id="PF00892"/>
    </source>
</evidence>
<evidence type="ECO:0000256" key="5">
    <source>
        <dbReference type="ARBA" id="ARBA00023136"/>
    </source>
</evidence>
<evidence type="ECO:0000313" key="8">
    <source>
        <dbReference type="EMBL" id="SDH18898.1"/>
    </source>
</evidence>
<gene>
    <name evidence="8" type="ORF">SAMN05216588_103117</name>
</gene>
<reference evidence="8 9" key="1">
    <citation type="submission" date="2016-10" db="EMBL/GenBank/DDBJ databases">
        <authorList>
            <person name="de Groot N.N."/>
        </authorList>
    </citation>
    <scope>NUCLEOTIDE SEQUENCE [LARGE SCALE GENOMIC DNA]</scope>
    <source>
        <strain evidence="8 9">LMG 18387</strain>
    </source>
</reference>
<evidence type="ECO:0000256" key="2">
    <source>
        <dbReference type="ARBA" id="ARBA00022475"/>
    </source>
</evidence>
<feature type="transmembrane region" description="Helical" evidence="6">
    <location>
        <begin position="215"/>
        <end position="235"/>
    </location>
</feature>
<feature type="transmembrane region" description="Helical" evidence="6">
    <location>
        <begin position="70"/>
        <end position="92"/>
    </location>
</feature>
<proteinExistence type="predicted"/>
<keyword evidence="3 6" id="KW-0812">Transmembrane</keyword>